<keyword evidence="10" id="KW-1185">Reference proteome</keyword>
<evidence type="ECO:0000313" key="10">
    <source>
        <dbReference type="Proteomes" id="UP000195442"/>
    </source>
</evidence>
<dbReference type="GO" id="GO:0097367">
    <property type="term" value="F:carbohydrate derivative binding"/>
    <property type="evidence" value="ECO:0007669"/>
    <property type="project" value="InterPro"/>
</dbReference>
<dbReference type="PANTHER" id="PTHR11469">
    <property type="entry name" value="GLUCOSE-6-PHOSPHATE ISOMERASE"/>
    <property type="match status" value="1"/>
</dbReference>
<comment type="catalytic activity">
    <reaction evidence="6 7 8">
        <text>alpha-D-glucose 6-phosphate = beta-D-fructose 6-phosphate</text>
        <dbReference type="Rhea" id="RHEA:11816"/>
        <dbReference type="ChEBI" id="CHEBI:57634"/>
        <dbReference type="ChEBI" id="CHEBI:58225"/>
        <dbReference type="EC" id="5.3.1.9"/>
    </reaction>
</comment>
<organism evidence="9 10">
    <name type="scientific">Crenothrix polyspora</name>
    <dbReference type="NCBI Taxonomy" id="360316"/>
    <lineage>
        <taxon>Bacteria</taxon>
        <taxon>Pseudomonadati</taxon>
        <taxon>Pseudomonadota</taxon>
        <taxon>Gammaproteobacteria</taxon>
        <taxon>Methylococcales</taxon>
        <taxon>Crenotrichaceae</taxon>
        <taxon>Crenothrix</taxon>
    </lineage>
</organism>
<dbReference type="FunFam" id="1.10.1390.10:FF:000001">
    <property type="entry name" value="Glucose-6-phosphate isomerase"/>
    <property type="match status" value="1"/>
</dbReference>
<dbReference type="InterPro" id="IPR001672">
    <property type="entry name" value="G6P_Isomerase"/>
</dbReference>
<dbReference type="PROSITE" id="PS00765">
    <property type="entry name" value="P_GLUCOSE_ISOMERASE_1"/>
    <property type="match status" value="1"/>
</dbReference>
<evidence type="ECO:0000256" key="3">
    <source>
        <dbReference type="ARBA" id="ARBA00022432"/>
    </source>
</evidence>
<dbReference type="GO" id="GO:0006094">
    <property type="term" value="P:gluconeogenesis"/>
    <property type="evidence" value="ECO:0007669"/>
    <property type="project" value="UniProtKB-UniRule"/>
</dbReference>
<dbReference type="PANTHER" id="PTHR11469:SF1">
    <property type="entry name" value="GLUCOSE-6-PHOSPHATE ISOMERASE"/>
    <property type="match status" value="1"/>
</dbReference>
<dbReference type="InterPro" id="IPR035482">
    <property type="entry name" value="SIS_PGI_2"/>
</dbReference>
<comment type="similarity">
    <text evidence="2 7 8">Belongs to the GPI family.</text>
</comment>
<evidence type="ECO:0000313" key="9">
    <source>
        <dbReference type="EMBL" id="SJM95809.1"/>
    </source>
</evidence>
<dbReference type="PROSITE" id="PS00174">
    <property type="entry name" value="P_GLUCOSE_ISOMERASE_2"/>
    <property type="match status" value="1"/>
</dbReference>
<evidence type="ECO:0000256" key="2">
    <source>
        <dbReference type="ARBA" id="ARBA00006604"/>
    </source>
</evidence>
<protein>
    <recommendedName>
        <fullName evidence="7">Glucose-6-phosphate isomerase</fullName>
        <shortName evidence="7">GPI</shortName>
        <ecNumber evidence="7">5.3.1.9</ecNumber>
    </recommendedName>
    <alternativeName>
        <fullName evidence="7">Phosphoglucose isomerase</fullName>
        <shortName evidence="7">PGI</shortName>
    </alternativeName>
    <alternativeName>
        <fullName evidence="7">Phosphohexose isomerase</fullName>
        <shortName evidence="7">PHI</shortName>
    </alternativeName>
</protein>
<sequence>MSSLTTSQAWIALQAHYNQTQNDSLRVAFANDPERYNKFSLHLNDILFDYSKNRINDQSIPLLVDLANYTGLPAKIEAMFTGEPINTTEKRAVLHTALRNRDNHPIYVDGIDVMPGINQVLDKMRHFCNAVRTGEWKGYTGKRITDVVNIGIGGSGLGPKMVSMTLTPYGSDNLLVHYVSNVDQTNIVEELKGLSPETTLFIIASKLFSTQETMINANSARNWFLDSAKDTSAIAKHFVAISTHTENVAKFGIDTENMFEFWDWVGGRYSLWSAVGLSIALYIGMDNFEELLQGAYEADLHFRNTPLEKNIPALMGLLGIWYNNFFEARSYVLLPYDQSMRYFADYFQQGDMESNGKSVDLNGDKVDYSTGQIVWGQPGTNGQHAFFQLMHQGTQLVPCDFLAAANSHYRLPEHHDVLISNFLAQPEALMRGKTEEEVKQALTHEEQHDAVLVASKVFDGNRPSNSFLFEKMTPKTLGTLLAFYEHKIFVQGVVWNINSFDQMGVELGKILANAILPELKNDAVIKSHDCSTNALINAYKKLRQP</sequence>
<dbReference type="RefSeq" id="WP_087148395.1">
    <property type="nucleotide sequence ID" value="NZ_FUKJ01000440.1"/>
</dbReference>
<dbReference type="UniPathway" id="UPA00109">
    <property type="reaction ID" value="UER00181"/>
</dbReference>
<dbReference type="PROSITE" id="PS51463">
    <property type="entry name" value="P_GLUCOSE_ISOMERASE_3"/>
    <property type="match status" value="1"/>
</dbReference>
<comment type="pathway">
    <text evidence="7">Carbohydrate biosynthesis; gluconeogenesis.</text>
</comment>
<proteinExistence type="inferred from homology"/>
<comment type="function">
    <text evidence="7">Catalyzes the reversible isomerization of glucose-6-phosphate to fructose-6-phosphate.</text>
</comment>
<evidence type="ECO:0000256" key="4">
    <source>
        <dbReference type="ARBA" id="ARBA00023152"/>
    </source>
</evidence>
<reference evidence="10" key="1">
    <citation type="submission" date="2017-02" db="EMBL/GenBank/DDBJ databases">
        <authorList>
            <person name="Daims H."/>
        </authorList>
    </citation>
    <scope>NUCLEOTIDE SEQUENCE [LARGE SCALE GENOMIC DNA]</scope>
</reference>
<keyword evidence="5 7" id="KW-0413">Isomerase</keyword>
<gene>
    <name evidence="7 9" type="primary">pgi</name>
    <name evidence="9" type="ORF">CRENPOLYSF2_740009</name>
</gene>
<dbReference type="GO" id="GO:0048029">
    <property type="term" value="F:monosaccharide binding"/>
    <property type="evidence" value="ECO:0007669"/>
    <property type="project" value="TreeGrafter"/>
</dbReference>
<dbReference type="AlphaFoldDB" id="A0A1R4HHY3"/>
<comment type="subcellular location">
    <subcellularLocation>
        <location evidence="7">Cytoplasm</location>
    </subcellularLocation>
</comment>
<dbReference type="Gene3D" id="3.40.50.10490">
    <property type="entry name" value="Glucose-6-phosphate isomerase like protein, domain 1"/>
    <property type="match status" value="2"/>
</dbReference>
<evidence type="ECO:0000256" key="6">
    <source>
        <dbReference type="ARBA" id="ARBA00029321"/>
    </source>
</evidence>
<dbReference type="CDD" id="cd05015">
    <property type="entry name" value="SIS_PGI_1"/>
    <property type="match status" value="1"/>
</dbReference>
<dbReference type="InterPro" id="IPR046348">
    <property type="entry name" value="SIS_dom_sf"/>
</dbReference>
<dbReference type="GO" id="GO:0006096">
    <property type="term" value="P:glycolytic process"/>
    <property type="evidence" value="ECO:0007669"/>
    <property type="project" value="UniProtKB-UniRule"/>
</dbReference>
<dbReference type="InterPro" id="IPR018189">
    <property type="entry name" value="Phosphoglucose_isomerase_CS"/>
</dbReference>
<dbReference type="GO" id="GO:0005829">
    <property type="term" value="C:cytosol"/>
    <property type="evidence" value="ECO:0007669"/>
    <property type="project" value="TreeGrafter"/>
</dbReference>
<comment type="pathway">
    <text evidence="1 7 8">Carbohydrate degradation; glycolysis; D-glyceraldehyde 3-phosphate and glycerone phosphate from D-glucose: step 2/4.</text>
</comment>
<accession>A0A1R4HHY3</accession>
<evidence type="ECO:0000256" key="5">
    <source>
        <dbReference type="ARBA" id="ARBA00023235"/>
    </source>
</evidence>
<feature type="active site" evidence="7">
    <location>
        <position position="509"/>
    </location>
</feature>
<dbReference type="UniPathway" id="UPA00138"/>
<evidence type="ECO:0000256" key="8">
    <source>
        <dbReference type="RuleBase" id="RU000612"/>
    </source>
</evidence>
<dbReference type="Proteomes" id="UP000195442">
    <property type="component" value="Unassembled WGS sequence"/>
</dbReference>
<keyword evidence="4 7" id="KW-0324">Glycolysis</keyword>
<dbReference type="SUPFAM" id="SSF53697">
    <property type="entry name" value="SIS domain"/>
    <property type="match status" value="1"/>
</dbReference>
<dbReference type="GO" id="GO:0051156">
    <property type="term" value="P:glucose 6-phosphate metabolic process"/>
    <property type="evidence" value="ECO:0007669"/>
    <property type="project" value="TreeGrafter"/>
</dbReference>
<feature type="active site" description="Proton donor" evidence="7">
    <location>
        <position position="353"/>
    </location>
</feature>
<keyword evidence="3 7" id="KW-0312">Gluconeogenesis</keyword>
<dbReference type="CDD" id="cd05016">
    <property type="entry name" value="SIS_PGI_2"/>
    <property type="match status" value="1"/>
</dbReference>
<dbReference type="Gene3D" id="1.10.1390.10">
    <property type="match status" value="1"/>
</dbReference>
<dbReference type="InterPro" id="IPR023096">
    <property type="entry name" value="G6P_Isomerase_C"/>
</dbReference>
<feature type="active site" evidence="7">
    <location>
        <position position="384"/>
    </location>
</feature>
<dbReference type="EC" id="5.3.1.9" evidence="7"/>
<evidence type="ECO:0000256" key="1">
    <source>
        <dbReference type="ARBA" id="ARBA00004926"/>
    </source>
</evidence>
<dbReference type="HAMAP" id="MF_00473">
    <property type="entry name" value="G6P_isomerase"/>
    <property type="match status" value="1"/>
</dbReference>
<dbReference type="EMBL" id="FUKJ01000440">
    <property type="protein sequence ID" value="SJM95809.1"/>
    <property type="molecule type" value="Genomic_DNA"/>
</dbReference>
<dbReference type="NCBIfam" id="NF001211">
    <property type="entry name" value="PRK00179.1"/>
    <property type="match status" value="1"/>
</dbReference>
<keyword evidence="7" id="KW-0963">Cytoplasm</keyword>
<dbReference type="OrthoDB" id="140919at2"/>
<dbReference type="InterPro" id="IPR035476">
    <property type="entry name" value="SIS_PGI_1"/>
</dbReference>
<dbReference type="Pfam" id="PF00342">
    <property type="entry name" value="PGI"/>
    <property type="match status" value="1"/>
</dbReference>
<name>A0A1R4HHY3_9GAMM</name>
<dbReference type="GO" id="GO:0004347">
    <property type="term" value="F:glucose-6-phosphate isomerase activity"/>
    <property type="evidence" value="ECO:0007669"/>
    <property type="project" value="UniProtKB-UniRule"/>
</dbReference>
<dbReference type="PRINTS" id="PR00662">
    <property type="entry name" value="G6PISOMERASE"/>
</dbReference>
<evidence type="ECO:0000256" key="7">
    <source>
        <dbReference type="HAMAP-Rule" id="MF_00473"/>
    </source>
</evidence>